<evidence type="ECO:0000313" key="2">
    <source>
        <dbReference type="Proteomes" id="UP001153642"/>
    </source>
</evidence>
<dbReference type="Proteomes" id="UP001153642">
    <property type="component" value="Unassembled WGS sequence"/>
</dbReference>
<dbReference type="InterPro" id="IPR034122">
    <property type="entry name" value="Retropepsin-like_bacterial"/>
</dbReference>
<evidence type="ECO:0000313" key="1">
    <source>
        <dbReference type="EMBL" id="MDG3585823.1"/>
    </source>
</evidence>
<comment type="caution">
    <text evidence="1">The sequence shown here is derived from an EMBL/GenBank/DDBJ whole genome shotgun (WGS) entry which is preliminary data.</text>
</comment>
<dbReference type="Pfam" id="PF13650">
    <property type="entry name" value="Asp_protease_2"/>
    <property type="match status" value="1"/>
</dbReference>
<gene>
    <name evidence="1" type="ORF">OSR52_08065</name>
</gene>
<dbReference type="InterPro" id="IPR021109">
    <property type="entry name" value="Peptidase_aspartic_dom_sf"/>
</dbReference>
<dbReference type="Gene3D" id="2.40.70.10">
    <property type="entry name" value="Acid Proteases"/>
    <property type="match status" value="2"/>
</dbReference>
<organism evidence="1 2">
    <name type="scientific">Galbibacter pacificus</name>
    <dbReference type="NCBI Taxonomy" id="2996052"/>
    <lineage>
        <taxon>Bacteria</taxon>
        <taxon>Pseudomonadati</taxon>
        <taxon>Bacteroidota</taxon>
        <taxon>Flavobacteriia</taxon>
        <taxon>Flavobacteriales</taxon>
        <taxon>Flavobacteriaceae</taxon>
        <taxon>Galbibacter</taxon>
    </lineage>
</organism>
<dbReference type="RefSeq" id="WP_277898924.1">
    <property type="nucleotide sequence ID" value="NZ_JAPMUA010000002.1"/>
</dbReference>
<dbReference type="EMBL" id="JAPMUA010000002">
    <property type="protein sequence ID" value="MDG3585823.1"/>
    <property type="molecule type" value="Genomic_DNA"/>
</dbReference>
<sequence length="428" mass="47867">MKYIFFLSIAIVISNCTNPNTKQANASKLFVSLNKMAKAHNYFALEEMYHQQKNKLQIPYSLYFEAILANAFNKPQESNKTITAFLNAYPEKDSLSKKMLQAELINHIYLSEYEKALKTNEVLQKDYVTKLDSLELADLKNTHKIWSALKNIAKQEVIKKTAVTLPLKKDMAGLSTILITSGGKSMDFVFDTGANFSVIQKSVARELGMKIIPSNFTVEAVTGLEVKSDLAVADQIKLGDILLKNVVFLAFNDTDLSFPSIGYEIKGIIGFPVIKDLDEIEINKNNNNIFIPKKAKHYGLHNLAFDEYMPIVKTKYGDKSLYFNFDTGAQKTALYAPFYNENKAAIEQNAKETIFKTGGAGGHIETKGFIVNNVTLEIGKASASLDSLQLFPNTIGTQKVAYGNLGQDYIQQFNTMIINFKDASLIFK</sequence>
<accession>A0ABT6FRC4</accession>
<dbReference type="CDD" id="cd05483">
    <property type="entry name" value="retropepsin_like_bacteria"/>
    <property type="match status" value="1"/>
</dbReference>
<dbReference type="SUPFAM" id="SSF50630">
    <property type="entry name" value="Acid proteases"/>
    <property type="match status" value="1"/>
</dbReference>
<protein>
    <submittedName>
        <fullName evidence="1">Retropepsin-like aspartic protease</fullName>
    </submittedName>
</protein>
<name>A0ABT6FRC4_9FLAO</name>
<reference evidence="1" key="1">
    <citation type="submission" date="2022-11" db="EMBL/GenBank/DDBJ databases">
        <title>High-quality draft genome sequence of Galbibacter sp. strain CMA-7.</title>
        <authorList>
            <person name="Wei L."/>
            <person name="Dong C."/>
            <person name="Shao Z."/>
        </authorList>
    </citation>
    <scope>NUCLEOTIDE SEQUENCE</scope>
    <source>
        <strain evidence="1">CMA-7</strain>
    </source>
</reference>
<proteinExistence type="predicted"/>
<keyword evidence="2" id="KW-1185">Reference proteome</keyword>